<comment type="caution">
    <text evidence="1">The sequence shown here is derived from an EMBL/GenBank/DDBJ whole genome shotgun (WGS) entry which is preliminary data.</text>
</comment>
<proteinExistence type="predicted"/>
<gene>
    <name evidence="1" type="ORF">U725_00627</name>
</gene>
<dbReference type="AlphaFoldDB" id="A0A084ACY8"/>
<evidence type="ECO:0000313" key="1">
    <source>
        <dbReference type="EMBL" id="KEY63167.1"/>
    </source>
</evidence>
<reference evidence="1 2" key="1">
    <citation type="submission" date="2014-06" db="EMBL/GenBank/DDBJ databases">
        <title>Draft genome sequence of the putrescine producing strain Lactococcus lactis subsp cremoris GE214.</title>
        <authorList>
            <person name="Ladero V."/>
            <person name="Linares D.M."/>
            <person name="del Rio B."/>
            <person name="Mayo B."/>
            <person name="Martin M.C."/>
            <person name="Fernandez M."/>
            <person name="Alvarez M.A."/>
        </authorList>
    </citation>
    <scope>NUCLEOTIDE SEQUENCE [LARGE SCALE GENOMIC DNA]</scope>
    <source>
        <strain evidence="1 2">GE214</strain>
    </source>
</reference>
<dbReference type="EMBL" id="AZSI01000013">
    <property type="protein sequence ID" value="KEY63167.1"/>
    <property type="molecule type" value="Genomic_DNA"/>
</dbReference>
<protein>
    <recommendedName>
        <fullName evidence="3">Phage protein</fullName>
    </recommendedName>
</protein>
<evidence type="ECO:0008006" key="3">
    <source>
        <dbReference type="Google" id="ProtNLM"/>
    </source>
</evidence>
<accession>A0A084ACY8</accession>
<sequence length="206" mass="24333">MGKRLENNGFSMGRQELLEYLLKEIEKCGFEIFAVDIFPIPAAVNVDKKLMIYNFKEASPFEIAHELIHILNKDNHRGEYFDAINPQEVRANHEAILLLWEIFEANGGTYEYFNVFVDITDAPFELAYSIISKEYSEMHEAITEIFEDEIKVTINKKEMHDYIVAYISYFDVLESVNIYHFLDHYHLNYCLYELAEKEFQKIFKVA</sequence>
<dbReference type="PATRIC" id="fig|1415168.3.peg.664"/>
<organism evidence="1 2">
    <name type="scientific">Lactococcus cremoris subsp. cremoris GE214</name>
    <dbReference type="NCBI Taxonomy" id="1415168"/>
    <lineage>
        <taxon>Bacteria</taxon>
        <taxon>Bacillati</taxon>
        <taxon>Bacillota</taxon>
        <taxon>Bacilli</taxon>
        <taxon>Lactobacillales</taxon>
        <taxon>Streptococcaceae</taxon>
        <taxon>Lactococcus</taxon>
        <taxon>Lactococcus cremoris subsp. cremoris</taxon>
    </lineage>
</organism>
<name>A0A084ACY8_LACLC</name>
<dbReference type="Proteomes" id="UP000028401">
    <property type="component" value="Unassembled WGS sequence"/>
</dbReference>
<evidence type="ECO:0000313" key="2">
    <source>
        <dbReference type="Proteomes" id="UP000028401"/>
    </source>
</evidence>